<name>A0A9W4TC88_9GLOM</name>
<reference evidence="1" key="1">
    <citation type="submission" date="2022-08" db="EMBL/GenBank/DDBJ databases">
        <authorList>
            <person name="Kallberg Y."/>
            <person name="Tangrot J."/>
            <person name="Rosling A."/>
        </authorList>
    </citation>
    <scope>NUCLEOTIDE SEQUENCE</scope>
    <source>
        <strain evidence="1">Wild A</strain>
    </source>
</reference>
<proteinExistence type="predicted"/>
<feature type="non-terminal residue" evidence="1">
    <location>
        <position position="1"/>
    </location>
</feature>
<sequence length="42" mass="4892">TIASRYMRNSLILAKLIQSNKTTDIFSGKVQYYFKHLLDLSI</sequence>
<gene>
    <name evidence="1" type="ORF">FWILDA_LOCUS19740</name>
</gene>
<comment type="caution">
    <text evidence="1">The sequence shown here is derived from an EMBL/GenBank/DDBJ whole genome shotgun (WGS) entry which is preliminary data.</text>
</comment>
<accession>A0A9W4TC88</accession>
<feature type="non-terminal residue" evidence="1">
    <location>
        <position position="42"/>
    </location>
</feature>
<dbReference type="AlphaFoldDB" id="A0A9W4TC88"/>
<keyword evidence="2" id="KW-1185">Reference proteome</keyword>
<protein>
    <submittedName>
        <fullName evidence="1">9880_t:CDS:1</fullName>
    </submittedName>
</protein>
<organism evidence="1 2">
    <name type="scientific">Funneliformis geosporum</name>
    <dbReference type="NCBI Taxonomy" id="1117311"/>
    <lineage>
        <taxon>Eukaryota</taxon>
        <taxon>Fungi</taxon>
        <taxon>Fungi incertae sedis</taxon>
        <taxon>Mucoromycota</taxon>
        <taxon>Glomeromycotina</taxon>
        <taxon>Glomeromycetes</taxon>
        <taxon>Glomerales</taxon>
        <taxon>Glomeraceae</taxon>
        <taxon>Funneliformis</taxon>
    </lineage>
</organism>
<evidence type="ECO:0000313" key="1">
    <source>
        <dbReference type="EMBL" id="CAI2200784.1"/>
    </source>
</evidence>
<dbReference type="Proteomes" id="UP001153678">
    <property type="component" value="Unassembled WGS sequence"/>
</dbReference>
<evidence type="ECO:0000313" key="2">
    <source>
        <dbReference type="Proteomes" id="UP001153678"/>
    </source>
</evidence>
<dbReference type="OrthoDB" id="2425068at2759"/>
<dbReference type="EMBL" id="CAMKVN010025428">
    <property type="protein sequence ID" value="CAI2200784.1"/>
    <property type="molecule type" value="Genomic_DNA"/>
</dbReference>